<protein>
    <submittedName>
        <fullName evidence="2">Uncharacterized protein</fullName>
    </submittedName>
</protein>
<organism evidence="2 3">
    <name type="scientific">Pleurodeles waltl</name>
    <name type="common">Iberian ribbed newt</name>
    <dbReference type="NCBI Taxonomy" id="8319"/>
    <lineage>
        <taxon>Eukaryota</taxon>
        <taxon>Metazoa</taxon>
        <taxon>Chordata</taxon>
        <taxon>Craniata</taxon>
        <taxon>Vertebrata</taxon>
        <taxon>Euteleostomi</taxon>
        <taxon>Amphibia</taxon>
        <taxon>Batrachia</taxon>
        <taxon>Caudata</taxon>
        <taxon>Salamandroidea</taxon>
        <taxon>Salamandridae</taxon>
        <taxon>Pleurodelinae</taxon>
        <taxon>Pleurodeles</taxon>
    </lineage>
</organism>
<name>A0AAV7QMD1_PLEWA</name>
<proteinExistence type="predicted"/>
<gene>
    <name evidence="2" type="ORF">NDU88_008024</name>
</gene>
<evidence type="ECO:0000313" key="2">
    <source>
        <dbReference type="EMBL" id="KAJ1141696.1"/>
    </source>
</evidence>
<evidence type="ECO:0000256" key="1">
    <source>
        <dbReference type="SAM" id="MobiDB-lite"/>
    </source>
</evidence>
<comment type="caution">
    <text evidence="2">The sequence shown here is derived from an EMBL/GenBank/DDBJ whole genome shotgun (WGS) entry which is preliminary data.</text>
</comment>
<sequence>MCHSSGAFFRLPANPGIQGLVGTYRAQTQGSRGGEGVTGTAHSPDASPMGRLAICSFYARGGGGAFSHRFAQDVLGGWASSRLRPRQPSLPARVHCLTAPPPDAAHMTAAQARGPRSPEERLQPKELQRVPHVQAASAGRRALRTPT</sequence>
<keyword evidence="3" id="KW-1185">Reference proteome</keyword>
<dbReference type="Proteomes" id="UP001066276">
    <property type="component" value="Chromosome 6"/>
</dbReference>
<feature type="region of interest" description="Disordered" evidence="1">
    <location>
        <begin position="98"/>
        <end position="147"/>
    </location>
</feature>
<accession>A0AAV7QMD1</accession>
<feature type="compositionally biased region" description="Basic and acidic residues" evidence="1">
    <location>
        <begin position="116"/>
        <end position="129"/>
    </location>
</feature>
<dbReference type="EMBL" id="JANPWB010000010">
    <property type="protein sequence ID" value="KAJ1141696.1"/>
    <property type="molecule type" value="Genomic_DNA"/>
</dbReference>
<reference evidence="2" key="1">
    <citation type="journal article" date="2022" name="bioRxiv">
        <title>Sequencing and chromosome-scale assembly of the giantPleurodeles waltlgenome.</title>
        <authorList>
            <person name="Brown T."/>
            <person name="Elewa A."/>
            <person name="Iarovenko S."/>
            <person name="Subramanian E."/>
            <person name="Araus A.J."/>
            <person name="Petzold A."/>
            <person name="Susuki M."/>
            <person name="Suzuki K.-i.T."/>
            <person name="Hayashi T."/>
            <person name="Toyoda A."/>
            <person name="Oliveira C."/>
            <person name="Osipova E."/>
            <person name="Leigh N.D."/>
            <person name="Simon A."/>
            <person name="Yun M.H."/>
        </authorList>
    </citation>
    <scope>NUCLEOTIDE SEQUENCE</scope>
    <source>
        <strain evidence="2">20211129_DDA</strain>
        <tissue evidence="2">Liver</tissue>
    </source>
</reference>
<evidence type="ECO:0000313" key="3">
    <source>
        <dbReference type="Proteomes" id="UP001066276"/>
    </source>
</evidence>
<dbReference type="AlphaFoldDB" id="A0AAV7QMD1"/>